<comment type="caution">
    <text evidence="1">The sequence shown here is derived from an EMBL/GenBank/DDBJ whole genome shotgun (WGS) entry which is preliminary data.</text>
</comment>
<sequence>MNDCDACRGGLGHDHDDGGECAHAWSSGAWRGCCANELAQRVGLLTASFEARRRPPEDAAQVACELRCPCAEVGEVLPAAEELERFPCATSAAAACRVWTRERLEMELLAERLAAGVVQMPENVADLLSSSNRDEEV</sequence>
<reference evidence="1 2" key="1">
    <citation type="submission" date="2019-07" db="EMBL/GenBank/DDBJ databases">
        <title>Whole genome shotgun sequence of Pseudonocardia sulfidoxydans NBRC 16205.</title>
        <authorList>
            <person name="Hosoyama A."/>
            <person name="Uohara A."/>
            <person name="Ohji S."/>
            <person name="Ichikawa N."/>
        </authorList>
    </citation>
    <scope>NUCLEOTIDE SEQUENCE [LARGE SCALE GENOMIC DNA]</scope>
    <source>
        <strain evidence="1 2">NBRC 16205</strain>
    </source>
</reference>
<accession>A0A511DD74</accession>
<name>A0A511DD74_9PSEU</name>
<organism evidence="1 2">
    <name type="scientific">Pseudonocardia sulfidoxydans NBRC 16205</name>
    <dbReference type="NCBI Taxonomy" id="1223511"/>
    <lineage>
        <taxon>Bacteria</taxon>
        <taxon>Bacillati</taxon>
        <taxon>Actinomycetota</taxon>
        <taxon>Actinomycetes</taxon>
        <taxon>Pseudonocardiales</taxon>
        <taxon>Pseudonocardiaceae</taxon>
        <taxon>Pseudonocardia</taxon>
    </lineage>
</organism>
<evidence type="ECO:0000313" key="2">
    <source>
        <dbReference type="Proteomes" id="UP000321685"/>
    </source>
</evidence>
<dbReference type="Proteomes" id="UP000321685">
    <property type="component" value="Unassembled WGS sequence"/>
</dbReference>
<gene>
    <name evidence="1" type="ORF">PSU4_17140</name>
</gene>
<keyword evidence="2" id="KW-1185">Reference proteome</keyword>
<dbReference type="RefSeq" id="WP_147104608.1">
    <property type="nucleotide sequence ID" value="NZ_BJVJ01000012.1"/>
</dbReference>
<protein>
    <submittedName>
        <fullName evidence="1">Uncharacterized protein</fullName>
    </submittedName>
</protein>
<dbReference type="EMBL" id="BJVJ01000012">
    <property type="protein sequence ID" value="GEL22760.1"/>
    <property type="molecule type" value="Genomic_DNA"/>
</dbReference>
<evidence type="ECO:0000313" key="1">
    <source>
        <dbReference type="EMBL" id="GEL22760.1"/>
    </source>
</evidence>
<dbReference type="AlphaFoldDB" id="A0A511DD74"/>
<proteinExistence type="predicted"/>